<accession>A0ABU7C9T2</accession>
<sequence>MQQGSRCESRPRVFLHGVFMFSPCMRGFSPGTPTSSLQSKNMTVRLSGYSKNCSMIVCVHDCLSCVSLCCPVVNWQPLKGVPRLSPDDCWREAPAHPLPCTDDGV</sequence>
<organism evidence="1 2">
    <name type="scientific">Ataeniobius toweri</name>
    <dbReference type="NCBI Taxonomy" id="208326"/>
    <lineage>
        <taxon>Eukaryota</taxon>
        <taxon>Metazoa</taxon>
        <taxon>Chordata</taxon>
        <taxon>Craniata</taxon>
        <taxon>Vertebrata</taxon>
        <taxon>Euteleostomi</taxon>
        <taxon>Actinopterygii</taxon>
        <taxon>Neopterygii</taxon>
        <taxon>Teleostei</taxon>
        <taxon>Neoteleostei</taxon>
        <taxon>Acanthomorphata</taxon>
        <taxon>Ovalentaria</taxon>
        <taxon>Atherinomorphae</taxon>
        <taxon>Cyprinodontiformes</taxon>
        <taxon>Goodeidae</taxon>
        <taxon>Ataeniobius</taxon>
    </lineage>
</organism>
<proteinExistence type="predicted"/>
<reference evidence="1 2" key="1">
    <citation type="submission" date="2021-07" db="EMBL/GenBank/DDBJ databases">
        <authorList>
            <person name="Palmer J.M."/>
        </authorList>
    </citation>
    <scope>NUCLEOTIDE SEQUENCE [LARGE SCALE GENOMIC DNA]</scope>
    <source>
        <strain evidence="1 2">AT_MEX2019</strain>
        <tissue evidence="1">Muscle</tissue>
    </source>
</reference>
<comment type="caution">
    <text evidence="1">The sequence shown here is derived from an EMBL/GenBank/DDBJ whole genome shotgun (WGS) entry which is preliminary data.</text>
</comment>
<gene>
    <name evidence="1" type="ORF">ATANTOWER_008719</name>
</gene>
<dbReference type="Proteomes" id="UP001345963">
    <property type="component" value="Unassembled WGS sequence"/>
</dbReference>
<evidence type="ECO:0000313" key="2">
    <source>
        <dbReference type="Proteomes" id="UP001345963"/>
    </source>
</evidence>
<name>A0ABU7C9T2_9TELE</name>
<protein>
    <submittedName>
        <fullName evidence="1">Uncharacterized protein</fullName>
    </submittedName>
</protein>
<dbReference type="EMBL" id="JAHUTI010080726">
    <property type="protein sequence ID" value="MED6258535.1"/>
    <property type="molecule type" value="Genomic_DNA"/>
</dbReference>
<evidence type="ECO:0000313" key="1">
    <source>
        <dbReference type="EMBL" id="MED6258535.1"/>
    </source>
</evidence>
<keyword evidence="2" id="KW-1185">Reference proteome</keyword>